<evidence type="ECO:0000256" key="5">
    <source>
        <dbReference type="ARBA" id="ARBA00022801"/>
    </source>
</evidence>
<dbReference type="PANTHER" id="PTHR38039">
    <property type="entry name" value="TOXIN YOEB"/>
    <property type="match status" value="1"/>
</dbReference>
<dbReference type="NCBIfam" id="TIGR02116">
    <property type="entry name" value="toxin_Txe_YoeB"/>
    <property type="match status" value="1"/>
</dbReference>
<keyword evidence="5" id="KW-0378">Hydrolase</keyword>
<evidence type="ECO:0000256" key="6">
    <source>
        <dbReference type="ARBA" id="ARBA00030388"/>
    </source>
</evidence>
<dbReference type="EMBL" id="FRAA01000005">
    <property type="protein sequence ID" value="SHK47540.1"/>
    <property type="molecule type" value="Genomic_DNA"/>
</dbReference>
<dbReference type="InterPro" id="IPR009614">
    <property type="entry name" value="YoeB_toxin"/>
</dbReference>
<dbReference type="GO" id="GO:0004519">
    <property type="term" value="F:endonuclease activity"/>
    <property type="evidence" value="ECO:0007669"/>
    <property type="project" value="UniProtKB-KW"/>
</dbReference>
<name>A0A1M6SSD4_REIAG</name>
<keyword evidence="8" id="KW-1185">Reference proteome</keyword>
<dbReference type="Proteomes" id="UP000184474">
    <property type="component" value="Unassembled WGS sequence"/>
</dbReference>
<protein>
    <recommendedName>
        <fullName evidence="6">Putative mRNA interferase YoeB</fullName>
    </recommendedName>
</protein>
<dbReference type="Pfam" id="PF06769">
    <property type="entry name" value="YoeB_toxin"/>
    <property type="match status" value="1"/>
</dbReference>
<evidence type="ECO:0000313" key="8">
    <source>
        <dbReference type="Proteomes" id="UP000184474"/>
    </source>
</evidence>
<accession>A0A1M6SSD4</accession>
<dbReference type="PANTHER" id="PTHR38039:SF1">
    <property type="entry name" value="TOXIN YOEB"/>
    <property type="match status" value="1"/>
</dbReference>
<evidence type="ECO:0000256" key="2">
    <source>
        <dbReference type="ARBA" id="ARBA00022649"/>
    </source>
</evidence>
<organism evidence="7 8">
    <name type="scientific">Reichenbachiella agariperforans</name>
    <dbReference type="NCBI Taxonomy" id="156994"/>
    <lineage>
        <taxon>Bacteria</taxon>
        <taxon>Pseudomonadati</taxon>
        <taxon>Bacteroidota</taxon>
        <taxon>Cytophagia</taxon>
        <taxon>Cytophagales</taxon>
        <taxon>Reichenbachiellaceae</taxon>
        <taxon>Reichenbachiella</taxon>
    </lineage>
</organism>
<gene>
    <name evidence="7" type="ORF">SAMN04488028_105132</name>
</gene>
<dbReference type="AlphaFoldDB" id="A0A1M6SSD4"/>
<dbReference type="Gene3D" id="3.30.2310.20">
    <property type="entry name" value="RelE-like"/>
    <property type="match status" value="1"/>
</dbReference>
<keyword evidence="3" id="KW-0540">Nuclease</keyword>
<dbReference type="STRING" id="156994.SAMN04488028_105132"/>
<dbReference type="RefSeq" id="WP_073123233.1">
    <property type="nucleotide sequence ID" value="NZ_FRAA01000005.1"/>
</dbReference>
<dbReference type="SUPFAM" id="SSF143011">
    <property type="entry name" value="RelE-like"/>
    <property type="match status" value="1"/>
</dbReference>
<dbReference type="GO" id="GO:0045892">
    <property type="term" value="P:negative regulation of DNA-templated transcription"/>
    <property type="evidence" value="ECO:0007669"/>
    <property type="project" value="TreeGrafter"/>
</dbReference>
<proteinExistence type="inferred from homology"/>
<evidence type="ECO:0000313" key="7">
    <source>
        <dbReference type="EMBL" id="SHK47540.1"/>
    </source>
</evidence>
<reference evidence="8" key="1">
    <citation type="submission" date="2016-11" db="EMBL/GenBank/DDBJ databases">
        <authorList>
            <person name="Varghese N."/>
            <person name="Submissions S."/>
        </authorList>
    </citation>
    <scope>NUCLEOTIDE SEQUENCE [LARGE SCALE GENOMIC DNA]</scope>
    <source>
        <strain evidence="8">DSM 26134</strain>
    </source>
</reference>
<dbReference type="GO" id="GO:0016787">
    <property type="term" value="F:hydrolase activity"/>
    <property type="evidence" value="ECO:0007669"/>
    <property type="project" value="UniProtKB-KW"/>
</dbReference>
<evidence type="ECO:0000256" key="4">
    <source>
        <dbReference type="ARBA" id="ARBA00022759"/>
    </source>
</evidence>
<dbReference type="InterPro" id="IPR035093">
    <property type="entry name" value="RelE/ParE_toxin_dom_sf"/>
</dbReference>
<sequence>MTLLKFSSHAWLEYIHWQKTDQSMKRLIDELCLSIKETPYEGLGYPQPLCYELNDVWSRRINFEHRLVYRIKGDVVQILQCKMNY</sequence>
<evidence type="ECO:0000256" key="3">
    <source>
        <dbReference type="ARBA" id="ARBA00022722"/>
    </source>
</evidence>
<dbReference type="GO" id="GO:0006401">
    <property type="term" value="P:RNA catabolic process"/>
    <property type="evidence" value="ECO:0007669"/>
    <property type="project" value="InterPro"/>
</dbReference>
<comment type="similarity">
    <text evidence="1">Belongs to the YoeB family.</text>
</comment>
<evidence type="ECO:0000256" key="1">
    <source>
        <dbReference type="ARBA" id="ARBA00008172"/>
    </source>
</evidence>
<keyword evidence="4" id="KW-0255">Endonuclease</keyword>
<keyword evidence="2" id="KW-1277">Toxin-antitoxin system</keyword>